<proteinExistence type="inferred from homology"/>
<dbReference type="AlphaFoldDB" id="A0AAE1NGM5"/>
<accession>A0AAE1NGM5</accession>
<keyword evidence="7" id="KW-0539">Nucleus</keyword>
<evidence type="ECO:0000256" key="3">
    <source>
        <dbReference type="ARBA" id="ARBA00006958"/>
    </source>
</evidence>
<dbReference type="PANTHER" id="PTHR22930:SF269">
    <property type="entry name" value="NUCLEASE HARBI1-LIKE PROTEIN"/>
    <property type="match status" value="1"/>
</dbReference>
<keyword evidence="4" id="KW-0540">Nuclease</keyword>
<keyword evidence="10" id="KW-1185">Reference proteome</keyword>
<evidence type="ECO:0000256" key="6">
    <source>
        <dbReference type="ARBA" id="ARBA00022801"/>
    </source>
</evidence>
<evidence type="ECO:0000313" key="10">
    <source>
        <dbReference type="Proteomes" id="UP001292094"/>
    </source>
</evidence>
<dbReference type="InterPro" id="IPR045249">
    <property type="entry name" value="HARBI1-like"/>
</dbReference>
<evidence type="ECO:0000313" key="9">
    <source>
        <dbReference type="EMBL" id="KAK4289528.1"/>
    </source>
</evidence>
<evidence type="ECO:0000259" key="8">
    <source>
        <dbReference type="Pfam" id="PF13359"/>
    </source>
</evidence>
<sequence>MYLEQMCQPLVLYEVENHQFVEVQTPQTTEEWKSVAEGFSKKWNFPNCLGAVDGKHILIKPPLGSGSFYYNYKGCHSIVLMAVSNADSNFIYVDVGTNGRVSDGGVWDNCSLRQHIENGSAGIPEDEVLPNSSTTLPYVIVADDAFPLNRHVMKPFPHQNQNLEQRVFSYRLSRARRTVENAFGILANRFQVFKKPIDLEPQKIEKIVLACTALHNYLRKPSITPNLCSDANNVNREQIPGTYNLMLPLERQEHNSTANGTNVRNLYMKYFNEEGAVIWQNRVTAD</sequence>
<dbReference type="Pfam" id="PF13359">
    <property type="entry name" value="DDE_Tnp_4"/>
    <property type="match status" value="1"/>
</dbReference>
<evidence type="ECO:0000256" key="1">
    <source>
        <dbReference type="ARBA" id="ARBA00001968"/>
    </source>
</evidence>
<comment type="caution">
    <text evidence="9">The sequence shown here is derived from an EMBL/GenBank/DDBJ whole genome shotgun (WGS) entry which is preliminary data.</text>
</comment>
<comment type="subcellular location">
    <subcellularLocation>
        <location evidence="2">Nucleus</location>
    </subcellularLocation>
</comment>
<evidence type="ECO:0000256" key="7">
    <source>
        <dbReference type="ARBA" id="ARBA00023242"/>
    </source>
</evidence>
<reference evidence="9" key="1">
    <citation type="submission" date="2023-11" db="EMBL/GenBank/DDBJ databases">
        <title>Genome assemblies of two species of porcelain crab, Petrolisthes cinctipes and Petrolisthes manimaculis (Anomura: Porcellanidae).</title>
        <authorList>
            <person name="Angst P."/>
        </authorList>
    </citation>
    <scope>NUCLEOTIDE SEQUENCE</scope>
    <source>
        <strain evidence="9">PB745_02</strain>
        <tissue evidence="9">Gill</tissue>
    </source>
</reference>
<evidence type="ECO:0000256" key="5">
    <source>
        <dbReference type="ARBA" id="ARBA00022723"/>
    </source>
</evidence>
<gene>
    <name evidence="9" type="ORF">Pmani_037506</name>
</gene>
<organism evidence="9 10">
    <name type="scientific">Petrolisthes manimaculis</name>
    <dbReference type="NCBI Taxonomy" id="1843537"/>
    <lineage>
        <taxon>Eukaryota</taxon>
        <taxon>Metazoa</taxon>
        <taxon>Ecdysozoa</taxon>
        <taxon>Arthropoda</taxon>
        <taxon>Crustacea</taxon>
        <taxon>Multicrustacea</taxon>
        <taxon>Malacostraca</taxon>
        <taxon>Eumalacostraca</taxon>
        <taxon>Eucarida</taxon>
        <taxon>Decapoda</taxon>
        <taxon>Pleocyemata</taxon>
        <taxon>Anomura</taxon>
        <taxon>Galatheoidea</taxon>
        <taxon>Porcellanidae</taxon>
        <taxon>Petrolisthes</taxon>
    </lineage>
</organism>
<evidence type="ECO:0000256" key="4">
    <source>
        <dbReference type="ARBA" id="ARBA00022722"/>
    </source>
</evidence>
<dbReference type="GO" id="GO:0046872">
    <property type="term" value="F:metal ion binding"/>
    <property type="evidence" value="ECO:0007669"/>
    <property type="project" value="UniProtKB-KW"/>
</dbReference>
<dbReference type="InterPro" id="IPR027806">
    <property type="entry name" value="HARBI1_dom"/>
</dbReference>
<dbReference type="PANTHER" id="PTHR22930">
    <property type="match status" value="1"/>
</dbReference>
<name>A0AAE1NGM5_9EUCA</name>
<protein>
    <recommendedName>
        <fullName evidence="8">DDE Tnp4 domain-containing protein</fullName>
    </recommendedName>
</protein>
<dbReference type="GO" id="GO:0004518">
    <property type="term" value="F:nuclease activity"/>
    <property type="evidence" value="ECO:0007669"/>
    <property type="project" value="UniProtKB-KW"/>
</dbReference>
<keyword evidence="5" id="KW-0479">Metal-binding</keyword>
<feature type="domain" description="DDE Tnp4" evidence="8">
    <location>
        <begin position="52"/>
        <end position="216"/>
    </location>
</feature>
<dbReference type="GO" id="GO:0016787">
    <property type="term" value="F:hydrolase activity"/>
    <property type="evidence" value="ECO:0007669"/>
    <property type="project" value="UniProtKB-KW"/>
</dbReference>
<dbReference type="EMBL" id="JAWZYT010005818">
    <property type="protein sequence ID" value="KAK4289528.1"/>
    <property type="molecule type" value="Genomic_DNA"/>
</dbReference>
<comment type="cofactor">
    <cofactor evidence="1">
        <name>a divalent metal cation</name>
        <dbReference type="ChEBI" id="CHEBI:60240"/>
    </cofactor>
</comment>
<dbReference type="GO" id="GO:0005634">
    <property type="term" value="C:nucleus"/>
    <property type="evidence" value="ECO:0007669"/>
    <property type="project" value="UniProtKB-SubCell"/>
</dbReference>
<evidence type="ECO:0000256" key="2">
    <source>
        <dbReference type="ARBA" id="ARBA00004123"/>
    </source>
</evidence>
<dbReference type="Proteomes" id="UP001292094">
    <property type="component" value="Unassembled WGS sequence"/>
</dbReference>
<comment type="similarity">
    <text evidence="3">Belongs to the HARBI1 family.</text>
</comment>
<keyword evidence="6" id="KW-0378">Hydrolase</keyword>